<comment type="caution">
    <text evidence="3">The sequence shown here is derived from an EMBL/GenBank/DDBJ whole genome shotgun (WGS) entry which is preliminary data.</text>
</comment>
<evidence type="ECO:0000313" key="4">
    <source>
        <dbReference type="Proteomes" id="UP000557392"/>
    </source>
</evidence>
<dbReference type="Proteomes" id="UP000557392">
    <property type="component" value="Unassembled WGS sequence"/>
</dbReference>
<dbReference type="PROSITE" id="PS50112">
    <property type="entry name" value="PAS"/>
    <property type="match status" value="2"/>
</dbReference>
<gene>
    <name evidence="3" type="ORF">GGR46_001067</name>
</gene>
<reference evidence="3 4" key="1">
    <citation type="submission" date="2020-08" db="EMBL/GenBank/DDBJ databases">
        <title>Genomic Encyclopedia of Type Strains, Phase IV (KMG-IV): sequencing the most valuable type-strain genomes for metagenomic binning, comparative biology and taxonomic classification.</title>
        <authorList>
            <person name="Goeker M."/>
        </authorList>
    </citation>
    <scope>NUCLEOTIDE SEQUENCE [LARGE SCALE GENOMIC DNA]</scope>
    <source>
        <strain evidence="3 4">DSM 101806</strain>
    </source>
</reference>
<feature type="domain" description="PAS" evidence="2">
    <location>
        <begin position="62"/>
        <end position="132"/>
    </location>
</feature>
<sequence>MQRSSAQTVSSAELTRNFAYWQDRAAHGPVTITYHGRPRYVLLAAESWDAEHAVGERESNQRELEYKFLVEHMDGGLLVADPELKITDVSSAAALILGHTQTALVGAPITDALPTSTHVTLLSSLRHVLRSGEQAQFDLTLDEGNGTRLRVRAVPWVEGVALLIRVSYENDEEARLAEQTALEKARVAHGRIEVIRLSVRGTVTVAEIEFAKLVGLPRERILGLRFVDLLAVPDRTVARDAVEKVLSGRSEAEAFDARLLSGGSEEIGARISIAPLASGYAVGGAIVIVTLDPQGETVQ</sequence>
<evidence type="ECO:0000256" key="1">
    <source>
        <dbReference type="ARBA" id="ARBA00009981"/>
    </source>
</evidence>
<feature type="domain" description="PAS" evidence="2">
    <location>
        <begin position="194"/>
        <end position="249"/>
    </location>
</feature>
<dbReference type="CDD" id="cd00130">
    <property type="entry name" value="PAS"/>
    <property type="match status" value="2"/>
</dbReference>
<dbReference type="GO" id="GO:0006355">
    <property type="term" value="P:regulation of DNA-templated transcription"/>
    <property type="evidence" value="ECO:0007669"/>
    <property type="project" value="InterPro"/>
</dbReference>
<dbReference type="InterPro" id="IPR013767">
    <property type="entry name" value="PAS_fold"/>
</dbReference>
<keyword evidence="4" id="KW-1185">Reference proteome</keyword>
<dbReference type="EMBL" id="JACIEH010000001">
    <property type="protein sequence ID" value="MBB4097534.1"/>
    <property type="molecule type" value="Genomic_DNA"/>
</dbReference>
<dbReference type="SUPFAM" id="SSF55785">
    <property type="entry name" value="PYP-like sensor domain (PAS domain)"/>
    <property type="match status" value="2"/>
</dbReference>
<dbReference type="InterPro" id="IPR006442">
    <property type="entry name" value="Antitoxin_Phd/YefM"/>
</dbReference>
<organism evidence="3 4">
    <name type="scientific">Sphingomonas kyeonggiensis</name>
    <dbReference type="NCBI Taxonomy" id="1268553"/>
    <lineage>
        <taxon>Bacteria</taxon>
        <taxon>Pseudomonadati</taxon>
        <taxon>Pseudomonadota</taxon>
        <taxon>Alphaproteobacteria</taxon>
        <taxon>Sphingomonadales</taxon>
        <taxon>Sphingomonadaceae</taxon>
        <taxon>Sphingomonas</taxon>
    </lineage>
</organism>
<dbReference type="RefSeq" id="WP_183995245.1">
    <property type="nucleotide sequence ID" value="NZ_JACIEH010000001.1"/>
</dbReference>
<dbReference type="Pfam" id="PF02604">
    <property type="entry name" value="PhdYeFM_antitox"/>
    <property type="match status" value="1"/>
</dbReference>
<dbReference type="SUPFAM" id="SSF143120">
    <property type="entry name" value="YefM-like"/>
    <property type="match status" value="1"/>
</dbReference>
<evidence type="ECO:0000259" key="2">
    <source>
        <dbReference type="PROSITE" id="PS50112"/>
    </source>
</evidence>
<dbReference type="InterPro" id="IPR000014">
    <property type="entry name" value="PAS"/>
</dbReference>
<protein>
    <submittedName>
        <fullName evidence="3">PAS domain S-box-containing protein</fullName>
    </submittedName>
</protein>
<proteinExistence type="inferred from homology"/>
<dbReference type="AlphaFoldDB" id="A0A7W6NUY3"/>
<name>A0A7W6NUY3_9SPHN</name>
<dbReference type="Pfam" id="PF13426">
    <property type="entry name" value="PAS_9"/>
    <property type="match status" value="1"/>
</dbReference>
<dbReference type="SMART" id="SM00091">
    <property type="entry name" value="PAS"/>
    <property type="match status" value="2"/>
</dbReference>
<dbReference type="InterPro" id="IPR035965">
    <property type="entry name" value="PAS-like_dom_sf"/>
</dbReference>
<accession>A0A7W6NUY3</accession>
<comment type="similarity">
    <text evidence="1">Belongs to the phD/YefM antitoxin family.</text>
</comment>
<dbReference type="InterPro" id="IPR036165">
    <property type="entry name" value="YefM-like_sf"/>
</dbReference>
<dbReference type="Pfam" id="PF00989">
    <property type="entry name" value="PAS"/>
    <property type="match status" value="1"/>
</dbReference>
<evidence type="ECO:0000313" key="3">
    <source>
        <dbReference type="EMBL" id="MBB4097534.1"/>
    </source>
</evidence>
<dbReference type="Gene3D" id="3.30.450.20">
    <property type="entry name" value="PAS domain"/>
    <property type="match status" value="1"/>
</dbReference>